<evidence type="ECO:0000313" key="9">
    <source>
        <dbReference type="EMBL" id="CAE7706213.1"/>
    </source>
</evidence>
<feature type="transmembrane region" description="Helical" evidence="7">
    <location>
        <begin position="573"/>
        <end position="593"/>
    </location>
</feature>
<organism evidence="9 10">
    <name type="scientific">Symbiodinium pilosum</name>
    <name type="common">Dinoflagellate</name>
    <dbReference type="NCBI Taxonomy" id="2952"/>
    <lineage>
        <taxon>Eukaryota</taxon>
        <taxon>Sar</taxon>
        <taxon>Alveolata</taxon>
        <taxon>Dinophyceae</taxon>
        <taxon>Suessiales</taxon>
        <taxon>Symbiodiniaceae</taxon>
        <taxon>Symbiodinium</taxon>
    </lineage>
</organism>
<keyword evidence="5 7" id="KW-0472">Membrane</keyword>
<accession>A0A812WYZ4</accession>
<evidence type="ECO:0000259" key="8">
    <source>
        <dbReference type="Pfam" id="PF20519"/>
    </source>
</evidence>
<evidence type="ECO:0000256" key="4">
    <source>
        <dbReference type="ARBA" id="ARBA00022989"/>
    </source>
</evidence>
<evidence type="ECO:0000256" key="5">
    <source>
        <dbReference type="ARBA" id="ARBA00023136"/>
    </source>
</evidence>
<dbReference type="InterPro" id="IPR014123">
    <property type="entry name" value="Superoxide_dismutase_Ni-type"/>
</dbReference>
<name>A0A812WYZ4_SYMPI</name>
<comment type="subcellular location">
    <subcellularLocation>
        <location evidence="1">Membrane</location>
        <topology evidence="1">Multi-pass membrane protein</topology>
    </subcellularLocation>
</comment>
<evidence type="ECO:0000313" key="10">
    <source>
        <dbReference type="Proteomes" id="UP000649617"/>
    </source>
</evidence>
<dbReference type="Proteomes" id="UP000649617">
    <property type="component" value="Unassembled WGS sequence"/>
</dbReference>
<dbReference type="InterPro" id="IPR036502">
    <property type="entry name" value="NiSOD_sf"/>
</dbReference>
<dbReference type="InterPro" id="IPR046791">
    <property type="entry name" value="Polycystin_dom"/>
</dbReference>
<feature type="transmembrane region" description="Helical" evidence="7">
    <location>
        <begin position="724"/>
        <end position="745"/>
    </location>
</feature>
<dbReference type="Gene3D" id="1.20.120.400">
    <property type="entry name" value="Nickel-containing superoxide dismutase"/>
    <property type="match status" value="1"/>
</dbReference>
<dbReference type="Pfam" id="PF09055">
    <property type="entry name" value="Sod_Ni"/>
    <property type="match status" value="1"/>
</dbReference>
<keyword evidence="10" id="KW-1185">Reference proteome</keyword>
<evidence type="ECO:0000256" key="1">
    <source>
        <dbReference type="ARBA" id="ARBA00004141"/>
    </source>
</evidence>
<dbReference type="GO" id="GO:0016151">
    <property type="term" value="F:nickel cation binding"/>
    <property type="evidence" value="ECO:0007669"/>
    <property type="project" value="InterPro"/>
</dbReference>
<reference evidence="9" key="1">
    <citation type="submission" date="2021-02" db="EMBL/GenBank/DDBJ databases">
        <authorList>
            <person name="Dougan E. K."/>
            <person name="Rhodes N."/>
            <person name="Thang M."/>
            <person name="Chan C."/>
        </authorList>
    </citation>
    <scope>NUCLEOTIDE SEQUENCE</scope>
</reference>
<dbReference type="SUPFAM" id="SSF109770">
    <property type="entry name" value="Nickel-containing superoxide dismutase, NiSOD"/>
    <property type="match status" value="1"/>
</dbReference>
<sequence length="804" mass="90857">MTTVPCGIFDDPKLVADVNEAVATIKKAMVQIGELSASMTALNVNQMTRWINTKEEHAGKIITLMSEYCLCQRIKPVSDPKTPFSSEADYIAALQSHHQVMLAAVKCKQNVDPALADTLAGAVAEMSKMYWGLSDPEFVLKTMSNSKPCDMMKVVDSFRKDEEAHFVLVQKAPKNITLLDKEYADILPKTGKCLSLALLESQKAGTDFASTLAAEEAEAAAASASTTTALPGADGSLAEQMVIFPGLFEFMTQRDKDVKQHLKRTKLRSLCVYLILAILSVCNVYLLRPSGEGYYCTKGVSELLAGGVHSQPLETIRDIPEVWEWLEKTLVAEVFTDNSTLRRSNYLVGYLQVRQQEVAAPSALHCKGIEESNGNFSCVRVKYEENSAMQKEHALLKAYWLDKLGQDGRSVHTKPWEHHRPSHSTSGAASKAASYEHADPSGFRLEYNLQYTPLSEVRVAFLQDMAFLRSAGWISAQTRALHISFVSYNAAYLKWIWSRFTFELSAYGTIHAMSSIQLYRPRVFDYGLETDLLFTDVSRFVLVFYILFQVYWDFSYAQQKNGVGWKHLVTAQALADAVIVILFIVVFALRMSYLRSESTVGYTVSHVISFQDAGRMAEYYALHAILDTVLMALCTYRFFYFLRVNRQVYILWATVHRAFRVASRLVLLLALPVLVGFVLCHMAVAGPSVESGRTFGGSFARTLILLFGDNKAVVEYEPNRFYELAYNVGLFYMGRLVIANTWTAILMQEYQKTRVAAGHDPKRYRWKEFDWVDWILAWPLKNLYLRLRPSIRPVKRFHDDDSLE</sequence>
<evidence type="ECO:0000256" key="3">
    <source>
        <dbReference type="ARBA" id="ARBA00022692"/>
    </source>
</evidence>
<dbReference type="GO" id="GO:0004784">
    <property type="term" value="F:superoxide dismutase activity"/>
    <property type="evidence" value="ECO:0007669"/>
    <property type="project" value="InterPro"/>
</dbReference>
<comment type="similarity">
    <text evidence="2">Belongs to the polycystin family.</text>
</comment>
<proteinExistence type="inferred from homology"/>
<gene>
    <name evidence="9" type="primary">pkd2</name>
    <name evidence="9" type="ORF">SPIL2461_LOCUS19934</name>
</gene>
<feature type="transmembrane region" description="Helical" evidence="7">
    <location>
        <begin position="619"/>
        <end position="640"/>
    </location>
</feature>
<keyword evidence="3 7" id="KW-0812">Transmembrane</keyword>
<keyword evidence="4 7" id="KW-1133">Transmembrane helix</keyword>
<dbReference type="GO" id="GO:0016020">
    <property type="term" value="C:membrane"/>
    <property type="evidence" value="ECO:0007669"/>
    <property type="project" value="UniProtKB-SubCell"/>
</dbReference>
<feature type="region of interest" description="Disordered" evidence="6">
    <location>
        <begin position="411"/>
        <end position="431"/>
    </location>
</feature>
<protein>
    <submittedName>
        <fullName evidence="9">Pkd2 protein</fullName>
    </submittedName>
</protein>
<dbReference type="AlphaFoldDB" id="A0A812WYZ4"/>
<dbReference type="InterPro" id="IPR051223">
    <property type="entry name" value="Polycystin"/>
</dbReference>
<evidence type="ECO:0000256" key="2">
    <source>
        <dbReference type="ARBA" id="ARBA00007200"/>
    </source>
</evidence>
<dbReference type="PANTHER" id="PTHR10877">
    <property type="entry name" value="POLYCYSTIN FAMILY MEMBER"/>
    <property type="match status" value="1"/>
</dbReference>
<comment type="caution">
    <text evidence="9">The sequence shown here is derived from an EMBL/GenBank/DDBJ whole genome shotgun (WGS) entry which is preliminary data.</text>
</comment>
<feature type="transmembrane region" description="Helical" evidence="7">
    <location>
        <begin position="532"/>
        <end position="552"/>
    </location>
</feature>
<dbReference type="EMBL" id="CAJNIZ010044970">
    <property type="protein sequence ID" value="CAE7706213.1"/>
    <property type="molecule type" value="Genomic_DNA"/>
</dbReference>
<dbReference type="Pfam" id="PF20519">
    <property type="entry name" value="Polycystin_dom"/>
    <property type="match status" value="1"/>
</dbReference>
<dbReference type="PANTHER" id="PTHR10877:SF183">
    <property type="entry name" value="AT14535P-RELATED"/>
    <property type="match status" value="1"/>
</dbReference>
<feature type="domain" description="Polycystin" evidence="8">
    <location>
        <begin position="313"/>
        <end position="517"/>
    </location>
</feature>
<evidence type="ECO:0000256" key="6">
    <source>
        <dbReference type="SAM" id="MobiDB-lite"/>
    </source>
</evidence>
<dbReference type="OrthoDB" id="423217at2759"/>
<feature type="transmembrane region" description="Helical" evidence="7">
    <location>
        <begin position="661"/>
        <end position="684"/>
    </location>
</feature>
<evidence type="ECO:0000256" key="7">
    <source>
        <dbReference type="SAM" id="Phobius"/>
    </source>
</evidence>